<dbReference type="InterPro" id="IPR011992">
    <property type="entry name" value="EF-hand-dom_pair"/>
</dbReference>
<dbReference type="Pfam" id="PF13499">
    <property type="entry name" value="EF-hand_7"/>
    <property type="match status" value="2"/>
</dbReference>
<dbReference type="SUPFAM" id="SSF47473">
    <property type="entry name" value="EF-hand"/>
    <property type="match status" value="1"/>
</dbReference>
<dbReference type="GO" id="GO:0005509">
    <property type="term" value="F:calcium ion binding"/>
    <property type="evidence" value="ECO:0007669"/>
    <property type="project" value="InterPro"/>
</dbReference>
<dbReference type="Proteomes" id="UP000318571">
    <property type="component" value="Chromosome 9"/>
</dbReference>
<dbReference type="InterPro" id="IPR002048">
    <property type="entry name" value="EF_hand_dom"/>
</dbReference>
<dbReference type="InterPro" id="IPR018247">
    <property type="entry name" value="EF_Hand_1_Ca_BS"/>
</dbReference>
<evidence type="ECO:0000256" key="3">
    <source>
        <dbReference type="ARBA" id="ARBA00037722"/>
    </source>
</evidence>
<dbReference type="PANTHER" id="PTHR23048:SF0">
    <property type="entry name" value="CALMODULIN LIKE 3"/>
    <property type="match status" value="1"/>
</dbReference>
<keyword evidence="2" id="KW-0106">Calcium</keyword>
<dbReference type="InterPro" id="IPR050230">
    <property type="entry name" value="CALM/Myosin/TropC-like"/>
</dbReference>
<dbReference type="AlphaFoldDB" id="A0A553NYK5"/>
<dbReference type="EMBL" id="VCGU01000009">
    <property type="protein sequence ID" value="TRY70498.1"/>
    <property type="molecule type" value="Genomic_DNA"/>
</dbReference>
<dbReference type="SMART" id="SM00054">
    <property type="entry name" value="EFh"/>
    <property type="match status" value="4"/>
</dbReference>
<dbReference type="CDD" id="cd00051">
    <property type="entry name" value="EFh"/>
    <property type="match status" value="2"/>
</dbReference>
<dbReference type="GO" id="GO:0016460">
    <property type="term" value="C:myosin II complex"/>
    <property type="evidence" value="ECO:0007669"/>
    <property type="project" value="TreeGrafter"/>
</dbReference>
<sequence>MTTFTEADRRKILESLTADELATFKEAFTVFDKNQDGTITTKELSTVMRSLGQNPTDAEVQDMINEVDVDGSGAIEFPEFCVMMVKKMQESDTENEIREAYRVFDKERTGVIAISEMRLILSNLPEKLSEDEIEEMLHTADRDGNGVFSYEEFRMMIGSTMSMK</sequence>
<keyword evidence="1" id="KW-0677">Repeat</keyword>
<evidence type="ECO:0000256" key="1">
    <source>
        <dbReference type="ARBA" id="ARBA00022737"/>
    </source>
</evidence>
<feature type="domain" description="EF-hand" evidence="4">
    <location>
        <begin position="92"/>
        <end position="127"/>
    </location>
</feature>
<name>A0A553NYK5_TIGCA</name>
<reference evidence="5 6" key="1">
    <citation type="journal article" date="2018" name="Nat. Ecol. Evol.">
        <title>Genomic signatures of mitonuclear coevolution across populations of Tigriopus californicus.</title>
        <authorList>
            <person name="Barreto F.S."/>
            <person name="Watson E.T."/>
            <person name="Lima T.G."/>
            <person name="Willett C.S."/>
            <person name="Edmands S."/>
            <person name="Li W."/>
            <person name="Burton R.S."/>
        </authorList>
    </citation>
    <scope>NUCLEOTIDE SEQUENCE [LARGE SCALE GENOMIC DNA]</scope>
    <source>
        <strain evidence="5 6">San Diego</strain>
    </source>
</reference>
<proteinExistence type="predicted"/>
<feature type="domain" description="EF-hand" evidence="4">
    <location>
        <begin position="55"/>
        <end position="90"/>
    </location>
</feature>
<evidence type="ECO:0000256" key="2">
    <source>
        <dbReference type="ARBA" id="ARBA00022837"/>
    </source>
</evidence>
<dbReference type="OMA" id="VMMVKKM"/>
<dbReference type="PROSITE" id="PS50222">
    <property type="entry name" value="EF_HAND_2"/>
    <property type="match status" value="4"/>
</dbReference>
<dbReference type="OrthoDB" id="10286052at2759"/>
<comment type="function">
    <text evidence="3">Troponin is the central regulatory protein of striated muscle contraction. Tn consists of three components: Tn-I which is the inhibitor of actomyosin ATPase, Tn-T which contains the binding site for tropomyosin and Tn-C. The binding of calcium to Tn-C abolishes the inhibitory action of Tn on actin filaments.</text>
</comment>
<dbReference type="FunFam" id="1.10.238.10:FF:000178">
    <property type="entry name" value="Calmodulin-2 A"/>
    <property type="match status" value="1"/>
</dbReference>
<dbReference type="PANTHER" id="PTHR23048">
    <property type="entry name" value="MYOSIN LIGHT CHAIN 1, 3"/>
    <property type="match status" value="1"/>
</dbReference>
<evidence type="ECO:0000313" key="5">
    <source>
        <dbReference type="EMBL" id="TRY70498.1"/>
    </source>
</evidence>
<keyword evidence="6" id="KW-1185">Reference proteome</keyword>
<feature type="domain" description="EF-hand" evidence="4">
    <location>
        <begin position="19"/>
        <end position="54"/>
    </location>
</feature>
<comment type="caution">
    <text evidence="5">The sequence shown here is derived from an EMBL/GenBank/DDBJ whole genome shotgun (WGS) entry which is preliminary data.</text>
</comment>
<organism evidence="5 6">
    <name type="scientific">Tigriopus californicus</name>
    <name type="common">Marine copepod</name>
    <dbReference type="NCBI Taxonomy" id="6832"/>
    <lineage>
        <taxon>Eukaryota</taxon>
        <taxon>Metazoa</taxon>
        <taxon>Ecdysozoa</taxon>
        <taxon>Arthropoda</taxon>
        <taxon>Crustacea</taxon>
        <taxon>Multicrustacea</taxon>
        <taxon>Hexanauplia</taxon>
        <taxon>Copepoda</taxon>
        <taxon>Harpacticoida</taxon>
        <taxon>Harpacticidae</taxon>
        <taxon>Tigriopus</taxon>
    </lineage>
</organism>
<evidence type="ECO:0000259" key="4">
    <source>
        <dbReference type="PROSITE" id="PS50222"/>
    </source>
</evidence>
<dbReference type="Gene3D" id="1.10.238.10">
    <property type="entry name" value="EF-hand"/>
    <property type="match status" value="2"/>
</dbReference>
<gene>
    <name evidence="5" type="ORF">TCAL_02365</name>
</gene>
<feature type="domain" description="EF-hand" evidence="4">
    <location>
        <begin position="128"/>
        <end position="163"/>
    </location>
</feature>
<dbReference type="PROSITE" id="PS00018">
    <property type="entry name" value="EF_HAND_1"/>
    <property type="match status" value="2"/>
</dbReference>
<protein>
    <recommendedName>
        <fullName evidence="4">EF-hand domain-containing protein</fullName>
    </recommendedName>
</protein>
<evidence type="ECO:0000313" key="6">
    <source>
        <dbReference type="Proteomes" id="UP000318571"/>
    </source>
</evidence>
<dbReference type="STRING" id="6832.A0A553NYK5"/>
<accession>A0A553NYK5</accession>